<accession>A0ABS9C7U0</accession>
<dbReference type="RefSeq" id="WP_235131018.1">
    <property type="nucleotide sequence ID" value="NZ_JACSGT010000001.1"/>
</dbReference>
<protein>
    <submittedName>
        <fullName evidence="1">DUF4393 domain-containing protein</fullName>
    </submittedName>
</protein>
<gene>
    <name evidence="1" type="ORF">H9Q08_08745</name>
</gene>
<dbReference type="Pfam" id="PF14337">
    <property type="entry name" value="Abi_alpha"/>
    <property type="match status" value="1"/>
</dbReference>
<evidence type="ECO:0000313" key="1">
    <source>
        <dbReference type="EMBL" id="MCF2219391.1"/>
    </source>
</evidence>
<name>A0ABS9C7U0_9FLAO</name>
<dbReference type="Proteomes" id="UP001430374">
    <property type="component" value="Unassembled WGS sequence"/>
</dbReference>
<organism evidence="1 2">
    <name type="scientific">Chryseobacterium indicum</name>
    <dbReference type="NCBI Taxonomy" id="2766954"/>
    <lineage>
        <taxon>Bacteria</taxon>
        <taxon>Pseudomonadati</taxon>
        <taxon>Bacteroidota</taxon>
        <taxon>Flavobacteriia</taxon>
        <taxon>Flavobacteriales</taxon>
        <taxon>Weeksellaceae</taxon>
        <taxon>Chryseobacterium group</taxon>
        <taxon>Chryseobacterium</taxon>
    </lineage>
</organism>
<keyword evidence="2" id="KW-1185">Reference proteome</keyword>
<sequence>MTGLELLTGKKVMEKAAETTEGLIKGLFGSAFHETGEMIADQVRLRRFKNQIKIFEKAKAFLSEKTDFQKINLKVLAPLIEFSSYEEDENLQEMWAKLIKNILCKPFPIVLQQNAISVLNKISNDEARILNYVYNVVEQKRVNRAKSDNRMPRLDLFLNSENGNNNKKNSKDYKIDWFSISLKSISSDLKIDQENLETLISNLVALGTLKYKTEVEVTNAEKSSEDPDDKELDIELDVRDYNYIKITKLGFVFVELCEK</sequence>
<dbReference type="EMBL" id="JACSGT010000001">
    <property type="protein sequence ID" value="MCF2219391.1"/>
    <property type="molecule type" value="Genomic_DNA"/>
</dbReference>
<comment type="caution">
    <text evidence="1">The sequence shown here is derived from an EMBL/GenBank/DDBJ whole genome shotgun (WGS) entry which is preliminary data.</text>
</comment>
<evidence type="ECO:0000313" key="2">
    <source>
        <dbReference type="Proteomes" id="UP001430374"/>
    </source>
</evidence>
<proteinExistence type="predicted"/>
<reference evidence="1" key="1">
    <citation type="submission" date="2021-08" db="EMBL/GenBank/DDBJ databases">
        <title>Complete genome sequence of Chryseobacterium sp strain PS-8.</title>
        <authorList>
            <person name="Das S.K."/>
        </authorList>
    </citation>
    <scope>NUCLEOTIDE SEQUENCE</scope>
    <source>
        <strain evidence="1">PS-8</strain>
    </source>
</reference>
<dbReference type="InterPro" id="IPR025506">
    <property type="entry name" value="Abi_alpha"/>
</dbReference>